<protein>
    <submittedName>
        <fullName evidence="1">Uncharacterized protein</fullName>
    </submittedName>
</protein>
<accession>A0A501WYC2</accession>
<keyword evidence="2" id="KW-1185">Reference proteome</keyword>
<gene>
    <name evidence="1" type="ORF">FJM51_04230</name>
</gene>
<reference evidence="1 2" key="1">
    <citation type="submission" date="2019-06" db="EMBL/GenBank/DDBJ databases">
        <title>A novel bacterium of genus Amaricoccus, isolated from marine sediment.</title>
        <authorList>
            <person name="Huang H."/>
            <person name="Mo K."/>
            <person name="Hu Y."/>
        </authorList>
    </citation>
    <scope>NUCLEOTIDE SEQUENCE [LARGE SCALE GENOMIC DNA]</scope>
    <source>
        <strain evidence="1 2">HB172011</strain>
    </source>
</reference>
<name>A0A501WYC2_9RHOB</name>
<dbReference type="SUPFAM" id="SSF51735">
    <property type="entry name" value="NAD(P)-binding Rossmann-fold domains"/>
    <property type="match status" value="1"/>
</dbReference>
<sequence>MVDGPLAQRGEAAAIADIPMGRRADPMEVAEPIAFALQPSQASLDGATLDVDGGGYIRQAVKVWWKAR</sequence>
<dbReference type="InterPro" id="IPR036291">
    <property type="entry name" value="NAD(P)-bd_dom_sf"/>
</dbReference>
<evidence type="ECO:0000313" key="1">
    <source>
        <dbReference type="EMBL" id="TPE53234.1"/>
    </source>
</evidence>
<proteinExistence type="predicted"/>
<dbReference type="OrthoDB" id="154414at2"/>
<dbReference type="Gene3D" id="3.40.50.720">
    <property type="entry name" value="NAD(P)-binding Rossmann-like Domain"/>
    <property type="match status" value="1"/>
</dbReference>
<organism evidence="1 2">
    <name type="scientific">Amaricoccus solimangrovi</name>
    <dbReference type="NCBI Taxonomy" id="2589815"/>
    <lineage>
        <taxon>Bacteria</taxon>
        <taxon>Pseudomonadati</taxon>
        <taxon>Pseudomonadota</taxon>
        <taxon>Alphaproteobacteria</taxon>
        <taxon>Rhodobacterales</taxon>
        <taxon>Paracoccaceae</taxon>
        <taxon>Amaricoccus</taxon>
    </lineage>
</organism>
<dbReference type="EMBL" id="VFRP01000002">
    <property type="protein sequence ID" value="TPE53234.1"/>
    <property type="molecule type" value="Genomic_DNA"/>
</dbReference>
<dbReference type="AlphaFoldDB" id="A0A501WYC2"/>
<comment type="caution">
    <text evidence="1">The sequence shown here is derived from an EMBL/GenBank/DDBJ whole genome shotgun (WGS) entry which is preliminary data.</text>
</comment>
<evidence type="ECO:0000313" key="2">
    <source>
        <dbReference type="Proteomes" id="UP000319255"/>
    </source>
</evidence>
<dbReference type="Proteomes" id="UP000319255">
    <property type="component" value="Unassembled WGS sequence"/>
</dbReference>